<dbReference type="EMBL" id="CAJZBQ010000023">
    <property type="protein sequence ID" value="CAG9319422.1"/>
    <property type="molecule type" value="Genomic_DNA"/>
</dbReference>
<name>A0AAU9J644_9CILI</name>
<evidence type="ECO:0000313" key="3">
    <source>
        <dbReference type="Proteomes" id="UP001162131"/>
    </source>
</evidence>
<feature type="region of interest" description="Disordered" evidence="1">
    <location>
        <begin position="63"/>
        <end position="84"/>
    </location>
</feature>
<comment type="caution">
    <text evidence="2">The sequence shown here is derived from an EMBL/GenBank/DDBJ whole genome shotgun (WGS) entry which is preliminary data.</text>
</comment>
<gene>
    <name evidence="2" type="ORF">BSTOLATCC_MIC23979</name>
</gene>
<sequence length="220" mass="25406">MCRKIVLEEELKNLQPKSPILSKIRKYHAETEGNLLGKPIYFKKSDPAIPKLPQIPRNLAPINFPSKRGDLSPKPNFPSLSPPNSSPIIPDCLRASKNSTKYFNRQINIFKFRVEALPKKYRTRSLTPCTQKSPIKSSYEDLEYLINEYADDTKTKSALNNIIENWSPKLINHKRNETAVKSAANELKKKTEELMEMKKKSIRKMSEYIEEVIENIKLDC</sequence>
<proteinExistence type="predicted"/>
<keyword evidence="3" id="KW-1185">Reference proteome</keyword>
<protein>
    <submittedName>
        <fullName evidence="2">Uncharacterized protein</fullName>
    </submittedName>
</protein>
<reference evidence="2" key="1">
    <citation type="submission" date="2021-09" db="EMBL/GenBank/DDBJ databases">
        <authorList>
            <consortium name="AG Swart"/>
            <person name="Singh M."/>
            <person name="Singh A."/>
            <person name="Seah K."/>
            <person name="Emmerich C."/>
        </authorList>
    </citation>
    <scope>NUCLEOTIDE SEQUENCE</scope>
    <source>
        <strain evidence="2">ATCC30299</strain>
    </source>
</reference>
<dbReference type="AlphaFoldDB" id="A0AAU9J644"/>
<organism evidence="2 3">
    <name type="scientific">Blepharisma stoltei</name>
    <dbReference type="NCBI Taxonomy" id="1481888"/>
    <lineage>
        <taxon>Eukaryota</taxon>
        <taxon>Sar</taxon>
        <taxon>Alveolata</taxon>
        <taxon>Ciliophora</taxon>
        <taxon>Postciliodesmatophora</taxon>
        <taxon>Heterotrichea</taxon>
        <taxon>Heterotrichida</taxon>
        <taxon>Blepharismidae</taxon>
        <taxon>Blepharisma</taxon>
    </lineage>
</organism>
<evidence type="ECO:0000313" key="2">
    <source>
        <dbReference type="EMBL" id="CAG9319422.1"/>
    </source>
</evidence>
<dbReference type="Proteomes" id="UP001162131">
    <property type="component" value="Unassembled WGS sequence"/>
</dbReference>
<accession>A0AAU9J644</accession>
<evidence type="ECO:0000256" key="1">
    <source>
        <dbReference type="SAM" id="MobiDB-lite"/>
    </source>
</evidence>